<evidence type="ECO:0000256" key="8">
    <source>
        <dbReference type="ARBA" id="ARBA00049244"/>
    </source>
</evidence>
<keyword evidence="6" id="KW-0239">DNA-directed DNA polymerase</keyword>
<dbReference type="CDD" id="cd04485">
    <property type="entry name" value="DnaE_OBF"/>
    <property type="match status" value="1"/>
</dbReference>
<evidence type="ECO:0000256" key="2">
    <source>
        <dbReference type="ARBA" id="ARBA00012417"/>
    </source>
</evidence>
<dbReference type="Pfam" id="PF01336">
    <property type="entry name" value="tRNA_anti-codon"/>
    <property type="match status" value="1"/>
</dbReference>
<dbReference type="GO" id="GO:0003887">
    <property type="term" value="F:DNA-directed DNA polymerase activity"/>
    <property type="evidence" value="ECO:0007669"/>
    <property type="project" value="UniProtKB-EC"/>
</dbReference>
<evidence type="ECO:0000313" key="10">
    <source>
        <dbReference type="EMBL" id="MBU9712930.1"/>
    </source>
</evidence>
<dbReference type="Proteomes" id="UP000784880">
    <property type="component" value="Unassembled WGS sequence"/>
</dbReference>
<dbReference type="InterPro" id="IPR040982">
    <property type="entry name" value="DNA_pol3_finger"/>
</dbReference>
<name>A0ABS6JGZ5_9BACI</name>
<evidence type="ECO:0000313" key="11">
    <source>
        <dbReference type="Proteomes" id="UP000784880"/>
    </source>
</evidence>
<reference evidence="10 11" key="1">
    <citation type="submission" date="2021-06" db="EMBL/GenBank/DDBJ databases">
        <title>Bacillus sp. RD4P76, an endophyte from a halophyte.</title>
        <authorList>
            <person name="Sun J.-Q."/>
        </authorList>
    </citation>
    <scope>NUCLEOTIDE SEQUENCE [LARGE SCALE GENOMIC DNA]</scope>
    <source>
        <strain evidence="10 11">CGMCC 1.15917</strain>
    </source>
</reference>
<evidence type="ECO:0000256" key="7">
    <source>
        <dbReference type="ARBA" id="ARBA00025611"/>
    </source>
</evidence>
<sequence>MAFVHLHVHSEYSLLRSTGKIGELVSRAKEMGYKALALTDVDAMYGVIPFYKLCQKEGIKPIIGVELSCASNNQDEKEIVSDKILFLASSNDGYQSIVKLTTKAHEKQGRHGPYVTYSEMKEFSNGVIAILPFLESAVSRLITSGDEEGATNYFQNLQQVYSEKNVFLEIQNHWRPEERETLLKITEWRKNKDVPLVASNHVHYTRQEQMDAHRVIQAIRLGEKLNDLPDDITSPHYFLKSEKEMGELFRAWPDALEQSSIIADRCNVQLDFGTPILPQYPVPEGKEAREFLKETCVKGVSERYENPGQSIWNRLEYELQIISQMGFDDYFLIVSDFMKYAHDNKILTGPGRGSAAGSLVAYVLHITDVDPLQYGLLFERFLNPERVSMPDIDIDFPDDRRDEVIQYVKNKYGKGHVAQIITFGTLAAKAAIRDVGRAMGIDLPVIDRVAKKIPSRPNITLEDALKESTELKEMISGDDQLKELFQIAFHVEGLPRHSSIHAAGIVMSKNHLTDTVPLQEGNDGLYLTQYPMGVLEDLGLLKMDFLGLRNLSFITKILQLIKIDQGRTVELKDIPFDDHATFQLLGKGETSGIFQLESSGMKNVLRRLKPTEFEDIVAVNALYRPGPMENIPLYIKRKNGEEKVVYPHSALKEILQPTYGVLIYQEQIMQIASVMAGFTLGEADILRRAVGKKKREVLEQVKKQFVDGANKKGFSQADADRMYQLILRFANYGFNRSHAVAYSIIAYHLAYLKANYPIEFLCALMGTVSHHQEKLGEYVAEAKRQGITVRPPSISKSEGYFTVKDGELIIGLVAIKNIGIQAVNEMINERKLKPFSSLFDLCARVPAKVLPKRSIDALIVAGALDELGPDRAQLLASVETAMEYGEKIQDRQKGIQTELFLEEESEPEYIDVPPLSSSEQLSFEKQVLGFYASGHPVESELHIVNGYGRVSIMEAKSAASEERVRLSCMVEEVRVIQTKKKQQMAFIRVSDETGELDITAFPSPFEQNRLKLQKGELLFVEGKTQDHQGERKLILDKCTTIEKLKRKKEEEKQPLLYLKINRLHEKDGKLDKLKELLQDHPGTVRVILFYESTNKAMHLSEMWNVSTDEGTLLKLKALLGQKNVFLKEQGV</sequence>
<dbReference type="NCBIfam" id="NF004226">
    <property type="entry name" value="PRK05673.1"/>
    <property type="match status" value="1"/>
</dbReference>
<evidence type="ECO:0000256" key="3">
    <source>
        <dbReference type="ARBA" id="ARBA00022679"/>
    </source>
</evidence>
<gene>
    <name evidence="10" type="primary">dnaE</name>
    <name evidence="10" type="ORF">KS419_14460</name>
</gene>
<dbReference type="EMBL" id="JAHQCS010000117">
    <property type="protein sequence ID" value="MBU9712930.1"/>
    <property type="molecule type" value="Genomic_DNA"/>
</dbReference>
<dbReference type="Pfam" id="PF14579">
    <property type="entry name" value="HHH_6"/>
    <property type="match status" value="1"/>
</dbReference>
<evidence type="ECO:0000256" key="1">
    <source>
        <dbReference type="ARBA" id="ARBA00004496"/>
    </source>
</evidence>
<organism evidence="10 11">
    <name type="scientific">Evansella tamaricis</name>
    <dbReference type="NCBI Taxonomy" id="2069301"/>
    <lineage>
        <taxon>Bacteria</taxon>
        <taxon>Bacillati</taxon>
        <taxon>Bacillota</taxon>
        <taxon>Bacilli</taxon>
        <taxon>Bacillales</taxon>
        <taxon>Bacillaceae</taxon>
        <taxon>Evansella</taxon>
    </lineage>
</organism>
<dbReference type="InterPro" id="IPR029460">
    <property type="entry name" value="DNAPol_HHH"/>
</dbReference>
<dbReference type="RefSeq" id="WP_217067104.1">
    <property type="nucleotide sequence ID" value="NZ_JAHQCS010000117.1"/>
</dbReference>
<dbReference type="SMART" id="SM00481">
    <property type="entry name" value="POLIIIAc"/>
    <property type="match status" value="1"/>
</dbReference>
<dbReference type="InterPro" id="IPR003141">
    <property type="entry name" value="Pol/His_phosphatase_N"/>
</dbReference>
<dbReference type="PANTHER" id="PTHR32294:SF0">
    <property type="entry name" value="DNA POLYMERASE III SUBUNIT ALPHA"/>
    <property type="match status" value="1"/>
</dbReference>
<evidence type="ECO:0000256" key="5">
    <source>
        <dbReference type="ARBA" id="ARBA00022705"/>
    </source>
</evidence>
<comment type="catalytic activity">
    <reaction evidence="8">
        <text>DNA(n) + a 2'-deoxyribonucleoside 5'-triphosphate = DNA(n+1) + diphosphate</text>
        <dbReference type="Rhea" id="RHEA:22508"/>
        <dbReference type="Rhea" id="RHEA-COMP:17339"/>
        <dbReference type="Rhea" id="RHEA-COMP:17340"/>
        <dbReference type="ChEBI" id="CHEBI:33019"/>
        <dbReference type="ChEBI" id="CHEBI:61560"/>
        <dbReference type="ChEBI" id="CHEBI:173112"/>
        <dbReference type="EC" id="2.7.7.7"/>
    </reaction>
</comment>
<dbReference type="Pfam" id="PF17657">
    <property type="entry name" value="DNA_pol3_finger"/>
    <property type="match status" value="1"/>
</dbReference>
<dbReference type="Pfam" id="PF07733">
    <property type="entry name" value="DNA_pol3_alpha"/>
    <property type="match status" value="1"/>
</dbReference>
<evidence type="ECO:0000256" key="4">
    <source>
        <dbReference type="ARBA" id="ARBA00022695"/>
    </source>
</evidence>
<keyword evidence="5" id="KW-0235">DNA replication</keyword>
<accession>A0ABS6JGZ5</accession>
<comment type="subcellular location">
    <subcellularLocation>
        <location evidence="1">Cytoplasm</location>
    </subcellularLocation>
</comment>
<feature type="domain" description="Polymerase/histidinol phosphatase N-terminal" evidence="9">
    <location>
        <begin position="4"/>
        <end position="71"/>
    </location>
</feature>
<dbReference type="InterPro" id="IPR004805">
    <property type="entry name" value="DnaE2/DnaE/PolC"/>
</dbReference>
<keyword evidence="4 10" id="KW-0548">Nucleotidyltransferase</keyword>
<protein>
    <recommendedName>
        <fullName evidence="2">DNA-directed DNA polymerase</fullName>
        <ecNumber evidence="2">2.7.7.7</ecNumber>
    </recommendedName>
</protein>
<keyword evidence="3 10" id="KW-0808">Transferase</keyword>
<dbReference type="NCBIfam" id="TIGR00594">
    <property type="entry name" value="polc"/>
    <property type="match status" value="1"/>
</dbReference>
<dbReference type="Pfam" id="PF02811">
    <property type="entry name" value="PHP"/>
    <property type="match status" value="1"/>
</dbReference>
<dbReference type="EC" id="2.7.7.7" evidence="2"/>
<dbReference type="InterPro" id="IPR004013">
    <property type="entry name" value="PHP_dom"/>
</dbReference>
<proteinExistence type="predicted"/>
<evidence type="ECO:0000256" key="6">
    <source>
        <dbReference type="ARBA" id="ARBA00022932"/>
    </source>
</evidence>
<dbReference type="PANTHER" id="PTHR32294">
    <property type="entry name" value="DNA POLYMERASE III SUBUNIT ALPHA"/>
    <property type="match status" value="1"/>
</dbReference>
<keyword evidence="11" id="KW-1185">Reference proteome</keyword>
<evidence type="ECO:0000259" key="9">
    <source>
        <dbReference type="SMART" id="SM00481"/>
    </source>
</evidence>
<comment type="function">
    <text evidence="7">DNA polymerase III is a complex, multichain enzyme responsible for most of the replicative synthesis in bacteria. This DNA polymerase also exhibits 3' to 5' exonuclease activity. The alpha chain is the DNA polymerase.</text>
</comment>
<dbReference type="InterPro" id="IPR011708">
    <property type="entry name" value="DNA_pol3_alpha_NTPase_dom"/>
</dbReference>
<dbReference type="InterPro" id="IPR004365">
    <property type="entry name" value="NA-bd_OB_tRNA"/>
</dbReference>
<comment type="caution">
    <text evidence="10">The sequence shown here is derived from an EMBL/GenBank/DDBJ whole genome shotgun (WGS) entry which is preliminary data.</text>
</comment>